<name>A0A484H0S3_SOUCH</name>
<proteinExistence type="predicted"/>
<dbReference type="Proteomes" id="UP000295264">
    <property type="component" value="Unassembled WGS sequence"/>
</dbReference>
<evidence type="ECO:0000313" key="2">
    <source>
        <dbReference type="Proteomes" id="UP000295264"/>
    </source>
</evidence>
<keyword evidence="2" id="KW-1185">Reference proteome</keyword>
<feature type="non-terminal residue" evidence="1">
    <location>
        <position position="1"/>
    </location>
</feature>
<reference evidence="1 2" key="1">
    <citation type="journal article" date="2018" name="Genomics">
        <title>Molecular footprints of inshore aquatic adaptation in Indo-Pacific humpback dolphin (Sousa chinensis).</title>
        <authorList>
            <person name="Ming Y."/>
            <person name="Jian J."/>
            <person name="Yu F."/>
            <person name="Yu X."/>
            <person name="Wang J."/>
            <person name="Liu W."/>
        </authorList>
    </citation>
    <scope>NUCLEOTIDE SEQUENCE [LARGE SCALE GENOMIC DNA]</scope>
    <source>
        <strain evidence="1">MY-2018</strain>
        <tissue evidence="1">Skin</tissue>
    </source>
</reference>
<gene>
    <name evidence="1" type="ORF">DBR06_SOUSAS34110001</name>
</gene>
<evidence type="ECO:0000313" key="1">
    <source>
        <dbReference type="EMBL" id="TEA41449.1"/>
    </source>
</evidence>
<sequence>GKLCLNNLHGMGLTFNNMPSKIKKRQATIEVYIRVKSTNGYLL</sequence>
<dbReference type="EMBL" id="QWLN02001278">
    <property type="protein sequence ID" value="TEA41449.1"/>
    <property type="molecule type" value="Genomic_DNA"/>
</dbReference>
<feature type="non-terminal residue" evidence="1">
    <location>
        <position position="43"/>
    </location>
</feature>
<dbReference type="AlphaFoldDB" id="A0A484H0S3"/>
<organism evidence="1 2">
    <name type="scientific">Sousa chinensis</name>
    <name type="common">Indo-pacific humpbacked dolphin</name>
    <name type="synonym">Steno chinensis</name>
    <dbReference type="NCBI Taxonomy" id="103600"/>
    <lineage>
        <taxon>Eukaryota</taxon>
        <taxon>Metazoa</taxon>
        <taxon>Chordata</taxon>
        <taxon>Craniata</taxon>
        <taxon>Vertebrata</taxon>
        <taxon>Euteleostomi</taxon>
        <taxon>Mammalia</taxon>
        <taxon>Eutheria</taxon>
        <taxon>Laurasiatheria</taxon>
        <taxon>Artiodactyla</taxon>
        <taxon>Whippomorpha</taxon>
        <taxon>Cetacea</taxon>
        <taxon>Odontoceti</taxon>
        <taxon>Delphinidae</taxon>
        <taxon>Sousa</taxon>
    </lineage>
</organism>
<protein>
    <submittedName>
        <fullName evidence="1">Uncharacterized protein</fullName>
    </submittedName>
</protein>
<comment type="caution">
    <text evidence="1">The sequence shown here is derived from an EMBL/GenBank/DDBJ whole genome shotgun (WGS) entry which is preliminary data.</text>
</comment>
<accession>A0A484H0S3</accession>